<organism evidence="1 2">
    <name type="scientific">Corynebacterium auriscanis</name>
    <dbReference type="NCBI Taxonomy" id="99807"/>
    <lineage>
        <taxon>Bacteria</taxon>
        <taxon>Bacillati</taxon>
        <taxon>Actinomycetota</taxon>
        <taxon>Actinomycetes</taxon>
        <taxon>Mycobacteriales</taxon>
        <taxon>Corynebacteriaceae</taxon>
        <taxon>Corynebacterium</taxon>
    </lineage>
</organism>
<sequence>MVVKGSHPWDKTSFTQGLEVGKDGNLVVGTGQYRQSRIYRTTVDGKQSESQNLPDEFFGEGITITGDTVWQLTWKEHTAIKRNAQDLRETGRVRYDGEGWGLCAQQDRLVMSDGSGTLTFRDPSTFDKTGEISVTKGGQATTMLNELECTPDGSVWANVWQTNQIYLIDPATGFVTGIADLTGKLPAADRRGADVLNGIAFIPQGESTGDRASRQRFYLTGKWWDTLYEVTFS</sequence>
<proteinExistence type="predicted"/>
<evidence type="ECO:0000313" key="1">
    <source>
        <dbReference type="EMBL" id="KGM19213.1"/>
    </source>
</evidence>
<dbReference type="GO" id="GO:0016603">
    <property type="term" value="F:glutaminyl-peptide cyclotransferase activity"/>
    <property type="evidence" value="ECO:0007669"/>
    <property type="project" value="InterPro"/>
</dbReference>
<dbReference type="AlphaFoldDB" id="A0A0A2DJ45"/>
<dbReference type="InterPro" id="IPR007788">
    <property type="entry name" value="QCT"/>
</dbReference>
<comment type="caution">
    <text evidence="1">The sequence shown here is derived from an EMBL/GenBank/DDBJ whole genome shotgun (WGS) entry which is preliminary data.</text>
</comment>
<accession>A0A0A2DJ45</accession>
<keyword evidence="1" id="KW-0808">Transferase</keyword>
<gene>
    <name evidence="1" type="ORF">MA47_01880</name>
</gene>
<reference evidence="1 2" key="1">
    <citation type="submission" date="2014-10" db="EMBL/GenBank/DDBJ databases">
        <title>Whole Genome sequence of Corynebacterium auriscanis strain CIP 106629.</title>
        <authorList>
            <person name="Hassan S.S."/>
            <person name="Jamal S.B."/>
            <person name="Tiwari S."/>
            <person name="Oliveira L.D.C."/>
            <person name="Souza F."/>
            <person name="Mariano D.C."/>
            <person name="Almeida S."/>
            <person name="Dorella F."/>
            <person name="Pereira F."/>
            <person name="Carvalho A."/>
            <person name="Leal C.A."/>
            <person name="Soares S.D.C."/>
            <person name="Figueiredo H.C."/>
            <person name="Silva A."/>
            <person name="Azevedo V.A."/>
        </authorList>
    </citation>
    <scope>NUCLEOTIDE SEQUENCE [LARGE SCALE GENOMIC DNA]</scope>
    <source>
        <strain evidence="1 2">CIP 106629</strain>
    </source>
</reference>
<dbReference type="EMBL" id="JRVJ01000003">
    <property type="protein sequence ID" value="KGM19213.1"/>
    <property type="molecule type" value="Genomic_DNA"/>
</dbReference>
<name>A0A0A2DJ45_9CORY</name>
<evidence type="ECO:0000313" key="2">
    <source>
        <dbReference type="Proteomes" id="UP000030145"/>
    </source>
</evidence>
<protein>
    <submittedName>
        <fullName evidence="1">Glutamine cyclotransferase</fullName>
    </submittedName>
</protein>
<dbReference type="PANTHER" id="PTHR31270:SF1">
    <property type="entry name" value="GLUTAMINYL-PEPTIDE CYCLOTRANSFERASE"/>
    <property type="match status" value="1"/>
</dbReference>
<dbReference type="PANTHER" id="PTHR31270">
    <property type="entry name" value="GLUTAMINYL-PEPTIDE CYCLOTRANSFERASE"/>
    <property type="match status" value="1"/>
</dbReference>
<dbReference type="Pfam" id="PF05096">
    <property type="entry name" value="Glu_cyclase_2"/>
    <property type="match status" value="1"/>
</dbReference>
<dbReference type="SUPFAM" id="SSF63829">
    <property type="entry name" value="Calcium-dependent phosphotriesterase"/>
    <property type="match status" value="1"/>
</dbReference>
<dbReference type="Proteomes" id="UP000030145">
    <property type="component" value="Unassembled WGS sequence"/>
</dbReference>
<keyword evidence="2" id="KW-1185">Reference proteome</keyword>